<proteinExistence type="predicted"/>
<name>A0A6M3KTS2_9ZZZZ</name>
<accession>A0A6M3KTS2</accession>
<dbReference type="EMBL" id="MT142573">
    <property type="protein sequence ID" value="QJA85429.1"/>
    <property type="molecule type" value="Genomic_DNA"/>
</dbReference>
<evidence type="ECO:0000313" key="1">
    <source>
        <dbReference type="EMBL" id="QJA85429.1"/>
    </source>
</evidence>
<organism evidence="1">
    <name type="scientific">viral metagenome</name>
    <dbReference type="NCBI Taxonomy" id="1070528"/>
    <lineage>
        <taxon>unclassified sequences</taxon>
        <taxon>metagenomes</taxon>
        <taxon>organismal metagenomes</taxon>
    </lineage>
</organism>
<protein>
    <submittedName>
        <fullName evidence="1">Uncharacterized protein</fullName>
    </submittedName>
</protein>
<sequence length="81" mass="8914">MSEFIPSITLTEFKRLKAFEIKELKSVEVTSDGEHLFTAIIPHGDTHSTDFVKVNAEELGLTANLSGGKDLEEVINGLVRV</sequence>
<gene>
    <name evidence="1" type="ORF">MM415B02222_0009</name>
</gene>
<dbReference type="AlphaFoldDB" id="A0A6M3KTS2"/>
<reference evidence="1" key="1">
    <citation type="submission" date="2020-03" db="EMBL/GenBank/DDBJ databases">
        <title>The deep terrestrial virosphere.</title>
        <authorList>
            <person name="Holmfeldt K."/>
            <person name="Nilsson E."/>
            <person name="Simone D."/>
            <person name="Lopez-Fernandez M."/>
            <person name="Wu X."/>
            <person name="de Brujin I."/>
            <person name="Lundin D."/>
            <person name="Andersson A."/>
            <person name="Bertilsson S."/>
            <person name="Dopson M."/>
        </authorList>
    </citation>
    <scope>NUCLEOTIDE SEQUENCE</scope>
    <source>
        <strain evidence="1">MM415B02222</strain>
    </source>
</reference>